<dbReference type="Proteomes" id="UP000039021">
    <property type="component" value="Unassembled WGS sequence"/>
</dbReference>
<dbReference type="AlphaFoldDB" id="A0A916P9B1"/>
<organism evidence="1 2">
    <name type="scientific">Mycobacterium tuberculosis</name>
    <dbReference type="NCBI Taxonomy" id="1773"/>
    <lineage>
        <taxon>Bacteria</taxon>
        <taxon>Bacillati</taxon>
        <taxon>Actinomycetota</taxon>
        <taxon>Actinomycetes</taxon>
        <taxon>Mycobacteriales</taxon>
        <taxon>Mycobacteriaceae</taxon>
        <taxon>Mycobacterium</taxon>
        <taxon>Mycobacterium tuberculosis complex</taxon>
    </lineage>
</organism>
<gene>
    <name evidence="1" type="ORF">ERS007739_04172</name>
</gene>
<reference evidence="2" key="1">
    <citation type="submission" date="2015-03" db="EMBL/GenBank/DDBJ databases">
        <authorList>
            <consortium name="Pathogen Informatics"/>
        </authorList>
    </citation>
    <scope>NUCLEOTIDE SEQUENCE [LARGE SCALE GENOMIC DNA]</scope>
    <source>
        <strain evidence="2">N09902308</strain>
    </source>
</reference>
<dbReference type="EMBL" id="CSBK01002437">
    <property type="protein sequence ID" value="COZ83040.1"/>
    <property type="molecule type" value="Genomic_DNA"/>
</dbReference>
<accession>A0A916P9B1</accession>
<evidence type="ECO:0000313" key="2">
    <source>
        <dbReference type="Proteomes" id="UP000039021"/>
    </source>
</evidence>
<proteinExistence type="predicted"/>
<sequence length="45" mass="4842">MRISQLYTAPVGLLGLITTSALVRSVILDSRSAISGCQPWVSSHR</sequence>
<name>A0A916P9B1_MYCTX</name>
<evidence type="ECO:0000313" key="1">
    <source>
        <dbReference type="EMBL" id="COZ83040.1"/>
    </source>
</evidence>
<comment type="caution">
    <text evidence="1">The sequence shown here is derived from an EMBL/GenBank/DDBJ whole genome shotgun (WGS) entry which is preliminary data.</text>
</comment>
<protein>
    <submittedName>
        <fullName evidence="1">Uncharacterized protein</fullName>
    </submittedName>
</protein>